<evidence type="ECO:0000256" key="2">
    <source>
        <dbReference type="ARBA" id="ARBA00022475"/>
    </source>
</evidence>
<comment type="subcellular location">
    <subcellularLocation>
        <location evidence="1">Cell membrane</location>
        <topology evidence="1">Multi-pass membrane protein</topology>
    </subcellularLocation>
</comment>
<dbReference type="PANTHER" id="PTHR30294">
    <property type="entry name" value="MEMBRANE COMPONENT OF ABC TRANSPORTER YHHJ-RELATED"/>
    <property type="match status" value="1"/>
</dbReference>
<proteinExistence type="predicted"/>
<keyword evidence="9" id="KW-1185">Reference proteome</keyword>
<feature type="transmembrane region" description="Helical" evidence="6">
    <location>
        <begin position="169"/>
        <end position="191"/>
    </location>
</feature>
<keyword evidence="4 6" id="KW-1133">Transmembrane helix</keyword>
<dbReference type="InterPro" id="IPR051449">
    <property type="entry name" value="ABC-2_transporter_component"/>
</dbReference>
<feature type="transmembrane region" description="Helical" evidence="6">
    <location>
        <begin position="330"/>
        <end position="348"/>
    </location>
</feature>
<protein>
    <submittedName>
        <fullName evidence="8">ABC-2 type transport system permease protein</fullName>
    </submittedName>
</protein>
<feature type="transmembrane region" description="Helical" evidence="6">
    <location>
        <begin position="360"/>
        <end position="379"/>
    </location>
</feature>
<evidence type="ECO:0000259" key="7">
    <source>
        <dbReference type="Pfam" id="PF12698"/>
    </source>
</evidence>
<organism evidence="8 9">
    <name type="scientific">Streptococcus porcorum</name>
    <dbReference type="NCBI Taxonomy" id="701526"/>
    <lineage>
        <taxon>Bacteria</taxon>
        <taxon>Bacillati</taxon>
        <taxon>Bacillota</taxon>
        <taxon>Bacilli</taxon>
        <taxon>Lactobacillales</taxon>
        <taxon>Streptococcaceae</taxon>
        <taxon>Streptococcus</taxon>
    </lineage>
</organism>
<keyword evidence="3 6" id="KW-0812">Transmembrane</keyword>
<accession>A0ABV2JCN4</accession>
<evidence type="ECO:0000256" key="6">
    <source>
        <dbReference type="SAM" id="Phobius"/>
    </source>
</evidence>
<reference evidence="8 9" key="1">
    <citation type="submission" date="2024-06" db="EMBL/GenBank/DDBJ databases">
        <title>Genomic Encyclopedia of Type Strains, Phase IV (KMG-IV): sequencing the most valuable type-strain genomes for metagenomic binning, comparative biology and taxonomic classification.</title>
        <authorList>
            <person name="Goeker M."/>
        </authorList>
    </citation>
    <scope>NUCLEOTIDE SEQUENCE [LARGE SCALE GENOMIC DNA]</scope>
    <source>
        <strain evidence="8 9">DSM 28302</strain>
    </source>
</reference>
<feature type="transmembrane region" description="Helical" evidence="6">
    <location>
        <begin position="212"/>
        <end position="236"/>
    </location>
</feature>
<evidence type="ECO:0000313" key="9">
    <source>
        <dbReference type="Proteomes" id="UP001549037"/>
    </source>
</evidence>
<evidence type="ECO:0000256" key="1">
    <source>
        <dbReference type="ARBA" id="ARBA00004651"/>
    </source>
</evidence>
<feature type="transmembrane region" description="Helical" evidence="6">
    <location>
        <begin position="273"/>
        <end position="296"/>
    </location>
</feature>
<keyword evidence="2" id="KW-1003">Cell membrane</keyword>
<evidence type="ECO:0000256" key="3">
    <source>
        <dbReference type="ARBA" id="ARBA00022692"/>
    </source>
</evidence>
<dbReference type="InterPro" id="IPR013525">
    <property type="entry name" value="ABC2_TM"/>
</dbReference>
<keyword evidence="5 6" id="KW-0472">Membrane</keyword>
<feature type="transmembrane region" description="Helical" evidence="6">
    <location>
        <begin position="308"/>
        <end position="324"/>
    </location>
</feature>
<dbReference type="RefSeq" id="WP_354367195.1">
    <property type="nucleotide sequence ID" value="NZ_JBEPLN010000002.1"/>
</dbReference>
<gene>
    <name evidence="8" type="ORF">ABID28_000172</name>
</gene>
<feature type="domain" description="ABC-2 type transporter transmembrane" evidence="7">
    <location>
        <begin position="19"/>
        <end position="378"/>
    </location>
</feature>
<feature type="transmembrane region" description="Helical" evidence="6">
    <location>
        <begin position="21"/>
        <end position="41"/>
    </location>
</feature>
<dbReference type="Pfam" id="PF12698">
    <property type="entry name" value="ABC2_membrane_3"/>
    <property type="match status" value="1"/>
</dbReference>
<comment type="caution">
    <text evidence="8">The sequence shown here is derived from an EMBL/GenBank/DDBJ whole genome shotgun (WGS) entry which is preliminary data.</text>
</comment>
<dbReference type="EMBL" id="JBEPLN010000002">
    <property type="protein sequence ID" value="MET3633542.1"/>
    <property type="molecule type" value="Genomic_DNA"/>
</dbReference>
<evidence type="ECO:0000256" key="5">
    <source>
        <dbReference type="ARBA" id="ARBA00023136"/>
    </source>
</evidence>
<evidence type="ECO:0000256" key="4">
    <source>
        <dbReference type="ARBA" id="ARBA00022989"/>
    </source>
</evidence>
<sequence>MKQLLLVAKETYLRQVKSWTFFFMVVSPFIFIFISAGVGYLTDQSTDNQDKVALISSSNEVTKAFKSVEDITLSYSSIEKARSAFDQEKIAAYLEVEINNGIIEAIYHGKTSLSGEMKVRVDQILQGLQQASNVQQAGLSQEQLTTLTQQPVYKEQLVKGQELAEAGKYIAFFGLVFMLYMMILTYAGLTAQEIASEKGTKIMEVIFSSVPAPLYFYGRILGIFLVITTHLGIYLLGGVATYKVLDYTEGTKEMVQSIEPLIKAVFENLDWSMMFFVGFGLLLYVVLAALSGSLVVRQEDVNKAIQPIMYIVIACFFGAMTLGQGSSDSVFLQVGSYLPFTSTFFMPIRLMNGFATTVESIISLIVLTLTTLGLIILIGKSYAGLILQTDDVGLWKSLKKGLSSQ</sequence>
<dbReference type="PANTHER" id="PTHR30294:SF29">
    <property type="entry name" value="MULTIDRUG ABC TRANSPORTER PERMEASE YBHS-RELATED"/>
    <property type="match status" value="1"/>
</dbReference>
<dbReference type="Proteomes" id="UP001549037">
    <property type="component" value="Unassembled WGS sequence"/>
</dbReference>
<name>A0ABV2JCN4_9STRE</name>
<evidence type="ECO:0000313" key="8">
    <source>
        <dbReference type="EMBL" id="MET3633542.1"/>
    </source>
</evidence>